<feature type="region of interest" description="Disordered" evidence="2">
    <location>
        <begin position="583"/>
        <end position="615"/>
    </location>
</feature>
<feature type="compositionally biased region" description="Low complexity" evidence="2">
    <location>
        <begin position="599"/>
        <end position="615"/>
    </location>
</feature>
<feature type="compositionally biased region" description="Low complexity" evidence="2">
    <location>
        <begin position="583"/>
        <end position="592"/>
    </location>
</feature>
<dbReference type="AlphaFoldDB" id="A0AAD3DWV4"/>
<evidence type="ECO:0000313" key="4">
    <source>
        <dbReference type="Proteomes" id="UP001054857"/>
    </source>
</evidence>
<dbReference type="PANTHER" id="PTHR14596:SF72">
    <property type="entry name" value="ZINC FINGER PROTEIN MSN2-RELATED"/>
    <property type="match status" value="1"/>
</dbReference>
<feature type="compositionally biased region" description="Low complexity" evidence="2">
    <location>
        <begin position="524"/>
        <end position="534"/>
    </location>
</feature>
<proteinExistence type="predicted"/>
<evidence type="ECO:0000256" key="1">
    <source>
        <dbReference type="ARBA" id="ARBA00004430"/>
    </source>
</evidence>
<feature type="region of interest" description="Disordered" evidence="2">
    <location>
        <begin position="475"/>
        <end position="539"/>
    </location>
</feature>
<dbReference type="EMBL" id="BMAR01000031">
    <property type="protein sequence ID" value="GFR49559.1"/>
    <property type="molecule type" value="Genomic_DNA"/>
</dbReference>
<keyword evidence="4" id="KW-1185">Reference proteome</keyword>
<organism evidence="3 4">
    <name type="scientific">Astrephomene gubernaculifera</name>
    <dbReference type="NCBI Taxonomy" id="47775"/>
    <lineage>
        <taxon>Eukaryota</taxon>
        <taxon>Viridiplantae</taxon>
        <taxon>Chlorophyta</taxon>
        <taxon>core chlorophytes</taxon>
        <taxon>Chlorophyceae</taxon>
        <taxon>CS clade</taxon>
        <taxon>Chlamydomonadales</taxon>
        <taxon>Astrephomenaceae</taxon>
        <taxon>Astrephomene</taxon>
    </lineage>
</organism>
<sequence length="865" mass="92531">MASRPRTENALLLTDVVVQLAPDAAAKLVSYIVAQGSFPTCRLACKKLRSFIDSNLHELKLNITYEDKQLWSQRIGMLALWPACSKLDIRIAPGHLSRSHHRPSVESGLLLPFAGLEAESLERIVELRVTMERTHERQHDGQDERCEFVAGLPSLLLLLPNLSSLDLAGHQHGRPESCPDVFNDRSFNGQQQQRFYRALSSLPLLESLNLPSSQGLQHIHVLAGSLKRLSVTLHDTKGVLSGPAAQALSNLPLLLDLRITRLNLPGDSQASRDGGLQPLLQNLPASLQSLELSGEIEGTPFDVGASLAPGCIQTASITSDRALPIKKCSRLAQLLLYILNRTYTASAAVHAVPVVQSTSGAVRLGSSSLGDKQQQQQQQRIRLRELRFDRMLLVRQTFSFPGEPRPPEVAELQQPEVAPLLQLLRAAERVSANWLSVRDREVGEAVRLFGLPARLVVLTGPSGFILDTGVRTGVERQGQQGMQQRGQQQQQRAAAAATELTAPARTVPAPLQQQGGHGEEAEQHQPNQQQQQQQRFPTAAEVAQAVLRRLTTTTAPQAAAAAEVGSSGDAGVPSTSAAAGASAREAAASGSSSRGGGNNRCSGSGRGRNSNGSSASIRNPSYANLILNPTGLLVVHGPSIAALAGRVPRTWGRARPAEGWTKLHGYMLGVAERTAELYRRRDGACMCVYQVLPAVLGAAVVECGIGAQVARGFVTAAVAAEEEEAAELVQQGGIWESVGVEVVPAGGVHVSVVSEEITGAERFQGRRLGAREAYFEALQQELQYLWDNRNRTSSSGSDHEGSSGSAATTSTTSNNNSSTCSTNNGSTSSNPTAASSSDLCWLQWAVSLGPQLWVDMAEPTRCLPA</sequence>
<protein>
    <submittedName>
        <fullName evidence="3">Uncharacterized protein</fullName>
    </submittedName>
</protein>
<name>A0AAD3DWV4_9CHLO</name>
<dbReference type="InterPro" id="IPR032675">
    <property type="entry name" value="LRR_dom_sf"/>
</dbReference>
<evidence type="ECO:0000256" key="2">
    <source>
        <dbReference type="SAM" id="MobiDB-lite"/>
    </source>
</evidence>
<dbReference type="Gene3D" id="3.80.10.10">
    <property type="entry name" value="Ribonuclease Inhibitor"/>
    <property type="match status" value="1"/>
</dbReference>
<feature type="region of interest" description="Disordered" evidence="2">
    <location>
        <begin position="789"/>
        <end position="832"/>
    </location>
</feature>
<dbReference type="PANTHER" id="PTHR14596">
    <property type="entry name" value="ZINC FINGER PROTEIN"/>
    <property type="match status" value="1"/>
</dbReference>
<dbReference type="Proteomes" id="UP001054857">
    <property type="component" value="Unassembled WGS sequence"/>
</dbReference>
<feature type="compositionally biased region" description="Low complexity" evidence="2">
    <location>
        <begin position="476"/>
        <end position="497"/>
    </location>
</feature>
<dbReference type="SUPFAM" id="SSF52047">
    <property type="entry name" value="RNI-like"/>
    <property type="match status" value="1"/>
</dbReference>
<dbReference type="GO" id="GO:0000987">
    <property type="term" value="F:cis-regulatory region sequence-specific DNA binding"/>
    <property type="evidence" value="ECO:0007669"/>
    <property type="project" value="TreeGrafter"/>
</dbReference>
<dbReference type="GO" id="GO:0005930">
    <property type="term" value="C:axoneme"/>
    <property type="evidence" value="ECO:0007669"/>
    <property type="project" value="UniProtKB-SubCell"/>
</dbReference>
<evidence type="ECO:0000313" key="3">
    <source>
        <dbReference type="EMBL" id="GFR49559.1"/>
    </source>
</evidence>
<dbReference type="GO" id="GO:0000981">
    <property type="term" value="F:DNA-binding transcription factor activity, RNA polymerase II-specific"/>
    <property type="evidence" value="ECO:0007669"/>
    <property type="project" value="TreeGrafter"/>
</dbReference>
<gene>
    <name evidence="3" type="ORF">Agub_g11605</name>
</gene>
<comment type="subcellular location">
    <subcellularLocation>
        <location evidence="1">Cytoplasm</location>
        <location evidence="1">Cytoskeleton</location>
        <location evidence="1">Cilium axoneme</location>
    </subcellularLocation>
</comment>
<feature type="compositionally biased region" description="Low complexity" evidence="2">
    <location>
        <begin position="802"/>
        <end position="832"/>
    </location>
</feature>
<comment type="caution">
    <text evidence="3">The sequence shown here is derived from an EMBL/GenBank/DDBJ whole genome shotgun (WGS) entry which is preliminary data.</text>
</comment>
<reference evidence="3 4" key="1">
    <citation type="journal article" date="2021" name="Sci. Rep.">
        <title>Genome sequencing of the multicellular alga Astrephomene provides insights into convergent evolution of germ-soma differentiation.</title>
        <authorList>
            <person name="Yamashita S."/>
            <person name="Yamamoto K."/>
            <person name="Matsuzaki R."/>
            <person name="Suzuki S."/>
            <person name="Yamaguchi H."/>
            <person name="Hirooka S."/>
            <person name="Minakuchi Y."/>
            <person name="Miyagishima S."/>
            <person name="Kawachi M."/>
            <person name="Toyoda A."/>
            <person name="Nozaki H."/>
        </authorList>
    </citation>
    <scope>NUCLEOTIDE SEQUENCE [LARGE SCALE GENOMIC DNA]</scope>
    <source>
        <strain evidence="3 4">NIES-4017</strain>
    </source>
</reference>
<accession>A0AAD3DWV4</accession>
<dbReference type="GO" id="GO:0005634">
    <property type="term" value="C:nucleus"/>
    <property type="evidence" value="ECO:0007669"/>
    <property type="project" value="TreeGrafter"/>
</dbReference>
<dbReference type="GO" id="GO:0042594">
    <property type="term" value="P:response to starvation"/>
    <property type="evidence" value="ECO:0007669"/>
    <property type="project" value="TreeGrafter"/>
</dbReference>